<dbReference type="SMART" id="SM00487">
    <property type="entry name" value="DEXDc"/>
    <property type="match status" value="1"/>
</dbReference>
<organism evidence="2">
    <name type="scientific">marine sediment metagenome</name>
    <dbReference type="NCBI Taxonomy" id="412755"/>
    <lineage>
        <taxon>unclassified sequences</taxon>
        <taxon>metagenomes</taxon>
        <taxon>ecological metagenomes</taxon>
    </lineage>
</organism>
<dbReference type="Gene3D" id="3.40.50.300">
    <property type="entry name" value="P-loop containing nucleotide triphosphate hydrolases"/>
    <property type="match status" value="1"/>
</dbReference>
<dbReference type="EMBL" id="LAZR01021232">
    <property type="protein sequence ID" value="KKL86032.1"/>
    <property type="molecule type" value="Genomic_DNA"/>
</dbReference>
<dbReference type="GO" id="GO:0016787">
    <property type="term" value="F:hydrolase activity"/>
    <property type="evidence" value="ECO:0007669"/>
    <property type="project" value="InterPro"/>
</dbReference>
<gene>
    <name evidence="2" type="ORF">LCGC14_1948730</name>
</gene>
<dbReference type="InterPro" id="IPR006935">
    <property type="entry name" value="Helicase/UvrB_N"/>
</dbReference>
<dbReference type="InterPro" id="IPR027417">
    <property type="entry name" value="P-loop_NTPase"/>
</dbReference>
<dbReference type="SUPFAM" id="SSF52540">
    <property type="entry name" value="P-loop containing nucleoside triphosphate hydrolases"/>
    <property type="match status" value="1"/>
</dbReference>
<dbReference type="InterPro" id="IPR014001">
    <property type="entry name" value="Helicase_ATP-bd"/>
</dbReference>
<dbReference type="GO" id="GO:0003677">
    <property type="term" value="F:DNA binding"/>
    <property type="evidence" value="ECO:0007669"/>
    <property type="project" value="InterPro"/>
</dbReference>
<name>A0A0F9IF32_9ZZZZ</name>
<accession>A0A0F9IF32</accession>
<dbReference type="PROSITE" id="PS51192">
    <property type="entry name" value="HELICASE_ATP_BIND_1"/>
    <property type="match status" value="1"/>
</dbReference>
<dbReference type="Pfam" id="PF04851">
    <property type="entry name" value="ResIII"/>
    <property type="match status" value="1"/>
</dbReference>
<reference evidence="2" key="1">
    <citation type="journal article" date="2015" name="Nature">
        <title>Complex archaea that bridge the gap between prokaryotes and eukaryotes.</title>
        <authorList>
            <person name="Spang A."/>
            <person name="Saw J.H."/>
            <person name="Jorgensen S.L."/>
            <person name="Zaremba-Niedzwiedzka K."/>
            <person name="Martijn J."/>
            <person name="Lind A.E."/>
            <person name="van Eijk R."/>
            <person name="Schleper C."/>
            <person name="Guy L."/>
            <person name="Ettema T.J."/>
        </authorList>
    </citation>
    <scope>NUCLEOTIDE SEQUENCE</scope>
</reference>
<protein>
    <recommendedName>
        <fullName evidence="1">Helicase ATP-binding domain-containing protein</fullName>
    </recommendedName>
</protein>
<dbReference type="PANTHER" id="PTHR47396">
    <property type="entry name" value="TYPE I RESTRICTION ENZYME ECOKI R PROTEIN"/>
    <property type="match status" value="1"/>
</dbReference>
<proteinExistence type="predicted"/>
<evidence type="ECO:0000313" key="2">
    <source>
        <dbReference type="EMBL" id="KKL86032.1"/>
    </source>
</evidence>
<evidence type="ECO:0000259" key="1">
    <source>
        <dbReference type="PROSITE" id="PS51192"/>
    </source>
</evidence>
<comment type="caution">
    <text evidence="2">The sequence shown here is derived from an EMBL/GenBank/DDBJ whole genome shotgun (WGS) entry which is preliminary data.</text>
</comment>
<dbReference type="InterPro" id="IPR050742">
    <property type="entry name" value="Helicase_Restrict-Modif_Enz"/>
</dbReference>
<feature type="non-terminal residue" evidence="2">
    <location>
        <position position="184"/>
    </location>
</feature>
<feature type="domain" description="Helicase ATP-binding" evidence="1">
    <location>
        <begin position="16"/>
        <end position="162"/>
    </location>
</feature>
<dbReference type="PANTHER" id="PTHR47396:SF1">
    <property type="entry name" value="ATP-DEPENDENT HELICASE IRC3-RELATED"/>
    <property type="match status" value="1"/>
</dbReference>
<sequence length="184" mass="20531">MLSLRDYQQKGIDTIRDALRLNNSVIYVLPTGAGKTAVATVIAGMVAAKNKRCLFLVHRRELMKQTQDAFTLSNIHYGTIQAGRPADPLAKVHIGSIQTVVRRLERLQRPDLLIVDECHHARAKSWARVIEWAGCKTVGLTATPCRLDGKGLRGHFDEIVMGPKMTELIKDGWLADYRIYAPSV</sequence>
<dbReference type="GO" id="GO:0005524">
    <property type="term" value="F:ATP binding"/>
    <property type="evidence" value="ECO:0007669"/>
    <property type="project" value="InterPro"/>
</dbReference>
<dbReference type="AlphaFoldDB" id="A0A0F9IF32"/>
<dbReference type="GO" id="GO:0005829">
    <property type="term" value="C:cytosol"/>
    <property type="evidence" value="ECO:0007669"/>
    <property type="project" value="TreeGrafter"/>
</dbReference>